<dbReference type="RefSeq" id="WP_378775584.1">
    <property type="nucleotide sequence ID" value="NZ_JBHTMX010000081.1"/>
</dbReference>
<dbReference type="EMBL" id="JBHTMX010000081">
    <property type="protein sequence ID" value="MFD1332366.1"/>
    <property type="molecule type" value="Genomic_DNA"/>
</dbReference>
<evidence type="ECO:0000313" key="1">
    <source>
        <dbReference type="EMBL" id="MFD1332366.1"/>
    </source>
</evidence>
<accession>A0ABW3Z7T2</accession>
<reference evidence="2" key="1">
    <citation type="journal article" date="2019" name="Int. J. Syst. Evol. Microbiol.">
        <title>The Global Catalogue of Microorganisms (GCM) 10K type strain sequencing project: providing services to taxonomists for standard genome sequencing and annotation.</title>
        <authorList>
            <consortium name="The Broad Institute Genomics Platform"/>
            <consortium name="The Broad Institute Genome Sequencing Center for Infectious Disease"/>
            <person name="Wu L."/>
            <person name="Ma J."/>
        </authorList>
    </citation>
    <scope>NUCLEOTIDE SEQUENCE [LARGE SCALE GENOMIC DNA]</scope>
    <source>
        <strain evidence="2">CCUG 61696</strain>
    </source>
</reference>
<keyword evidence="2" id="KW-1185">Reference proteome</keyword>
<dbReference type="Proteomes" id="UP001597171">
    <property type="component" value="Unassembled WGS sequence"/>
</dbReference>
<comment type="caution">
    <text evidence="1">The sequence shown here is derived from an EMBL/GenBank/DDBJ whole genome shotgun (WGS) entry which is preliminary data.</text>
</comment>
<organism evidence="1 2">
    <name type="scientific">Methylopila musalis</name>
    <dbReference type="NCBI Taxonomy" id="1134781"/>
    <lineage>
        <taxon>Bacteria</taxon>
        <taxon>Pseudomonadati</taxon>
        <taxon>Pseudomonadota</taxon>
        <taxon>Alphaproteobacteria</taxon>
        <taxon>Hyphomicrobiales</taxon>
        <taxon>Methylopilaceae</taxon>
        <taxon>Methylopila</taxon>
    </lineage>
</organism>
<proteinExistence type="predicted"/>
<name>A0ABW3Z7T2_9HYPH</name>
<evidence type="ECO:0000313" key="2">
    <source>
        <dbReference type="Proteomes" id="UP001597171"/>
    </source>
</evidence>
<protein>
    <submittedName>
        <fullName evidence="1">Uncharacterized protein</fullName>
    </submittedName>
</protein>
<sequence length="73" mass="7539">MPFIVMEPGGSQSCHTVEKASEALALKATMQDARSARTVVVFRLDTVDDGELSALAAGEGREPDGASCELASG</sequence>
<gene>
    <name evidence="1" type="ORF">ACFQ4O_10185</name>
</gene>